<accession>A0ABT0N6P9</accession>
<evidence type="ECO:0000313" key="1">
    <source>
        <dbReference type="EMBL" id="MCL2914055.1"/>
    </source>
</evidence>
<gene>
    <name evidence="1" type="ORF">L2725_09665</name>
</gene>
<sequence length="127" mass="14083">MFNSQNIYYQIRRDGIKAVNIETGMSAVRACPALSHPRSLMGDFVKVEACIKEVTKEVTARSLFQLAPVGIAHLMEMGEGGYTNVEIRAFREAFMGAGMRQVHFPSGQSELSVEAIKSKSYEEHKGI</sequence>
<evidence type="ECO:0008006" key="3">
    <source>
        <dbReference type="Google" id="ProtNLM"/>
    </source>
</evidence>
<name>A0ABT0N6P9_9GAMM</name>
<protein>
    <recommendedName>
        <fullName evidence="3">Rod shape-determining protein MreB</fullName>
    </recommendedName>
</protein>
<dbReference type="RefSeq" id="WP_249248789.1">
    <property type="nucleotide sequence ID" value="NZ_JAKIKT010000003.1"/>
</dbReference>
<reference evidence="1 2" key="1">
    <citation type="submission" date="2022-01" db="EMBL/GenBank/DDBJ databases">
        <title>Whole genome-based taxonomy of the Shewanellaceae.</title>
        <authorList>
            <person name="Martin-Rodriguez A.J."/>
        </authorList>
    </citation>
    <scope>NUCLEOTIDE SEQUENCE [LARGE SCALE GENOMIC DNA]</scope>
    <source>
        <strain evidence="1 2">DSM 21332</strain>
    </source>
</reference>
<proteinExistence type="predicted"/>
<keyword evidence="2" id="KW-1185">Reference proteome</keyword>
<dbReference type="Proteomes" id="UP001202831">
    <property type="component" value="Unassembled WGS sequence"/>
</dbReference>
<comment type="caution">
    <text evidence="1">The sequence shown here is derived from an EMBL/GenBank/DDBJ whole genome shotgun (WGS) entry which is preliminary data.</text>
</comment>
<organism evidence="1 2">
    <name type="scientific">Shewanella corallii</name>
    <dbReference type="NCBI Taxonomy" id="560080"/>
    <lineage>
        <taxon>Bacteria</taxon>
        <taxon>Pseudomonadati</taxon>
        <taxon>Pseudomonadota</taxon>
        <taxon>Gammaproteobacteria</taxon>
        <taxon>Alteromonadales</taxon>
        <taxon>Shewanellaceae</taxon>
        <taxon>Shewanella</taxon>
    </lineage>
</organism>
<dbReference type="EMBL" id="JAKIKT010000003">
    <property type="protein sequence ID" value="MCL2914055.1"/>
    <property type="molecule type" value="Genomic_DNA"/>
</dbReference>
<evidence type="ECO:0000313" key="2">
    <source>
        <dbReference type="Proteomes" id="UP001202831"/>
    </source>
</evidence>